<evidence type="ECO:0000259" key="8">
    <source>
        <dbReference type="PROSITE" id="PS51704"/>
    </source>
</evidence>
<evidence type="ECO:0000256" key="5">
    <source>
        <dbReference type="ARBA" id="ARBA00022801"/>
    </source>
</evidence>
<dbReference type="EMBL" id="PVZC01000001">
    <property type="protein sequence ID" value="PRY02447.1"/>
    <property type="molecule type" value="Genomic_DNA"/>
</dbReference>
<feature type="signal peptide" evidence="7">
    <location>
        <begin position="1"/>
        <end position="22"/>
    </location>
</feature>
<keyword evidence="5" id="KW-0378">Hydrolase</keyword>
<name>A0A2T0QET7_9ACTN</name>
<evidence type="ECO:0000256" key="6">
    <source>
        <dbReference type="ARBA" id="ARBA00047512"/>
    </source>
</evidence>
<evidence type="ECO:0000256" key="7">
    <source>
        <dbReference type="SAM" id="SignalP"/>
    </source>
</evidence>
<dbReference type="InterPro" id="IPR030395">
    <property type="entry name" value="GP_PDE_dom"/>
</dbReference>
<accession>A0A2T0QET7</accession>
<proteinExistence type="inferred from homology"/>
<reference evidence="9 10" key="1">
    <citation type="submission" date="2018-03" db="EMBL/GenBank/DDBJ databases">
        <title>Genomic Encyclopedia of Archaeal and Bacterial Type Strains, Phase II (KMG-II): from individual species to whole genera.</title>
        <authorList>
            <person name="Goeker M."/>
        </authorList>
    </citation>
    <scope>NUCLEOTIDE SEQUENCE [LARGE SCALE GENOMIC DNA]</scope>
    <source>
        <strain evidence="9 10">DSM 45601</strain>
    </source>
</reference>
<dbReference type="PROSITE" id="PS51704">
    <property type="entry name" value="GP_PDE"/>
    <property type="match status" value="1"/>
</dbReference>
<dbReference type="PANTHER" id="PTHR43620:SF7">
    <property type="entry name" value="GLYCEROPHOSPHODIESTER PHOSPHODIESTERASE GDPD5-RELATED"/>
    <property type="match status" value="1"/>
</dbReference>
<dbReference type="Pfam" id="PF03009">
    <property type="entry name" value="GDPD"/>
    <property type="match status" value="1"/>
</dbReference>
<dbReference type="SUPFAM" id="SSF51695">
    <property type="entry name" value="PLC-like phosphodiesterases"/>
    <property type="match status" value="1"/>
</dbReference>
<keyword evidence="4" id="KW-0319">Glycerol metabolism</keyword>
<dbReference type="EC" id="3.1.4.46" evidence="2"/>
<dbReference type="PROSITE" id="PS51318">
    <property type="entry name" value="TAT"/>
    <property type="match status" value="1"/>
</dbReference>
<evidence type="ECO:0000256" key="1">
    <source>
        <dbReference type="ARBA" id="ARBA00007277"/>
    </source>
</evidence>
<dbReference type="OrthoDB" id="9758957at2"/>
<comment type="similarity">
    <text evidence="1">Belongs to the glycerophosphoryl diester phosphodiesterase family.</text>
</comment>
<feature type="chain" id="PRO_5039383972" description="glycerophosphodiester phosphodiesterase" evidence="7">
    <location>
        <begin position="23"/>
        <end position="367"/>
    </location>
</feature>
<dbReference type="GO" id="GO:0006629">
    <property type="term" value="P:lipid metabolic process"/>
    <property type="evidence" value="ECO:0007669"/>
    <property type="project" value="InterPro"/>
</dbReference>
<feature type="domain" description="GP-PDE" evidence="8">
    <location>
        <begin position="37"/>
        <end position="342"/>
    </location>
</feature>
<keyword evidence="3 7" id="KW-0732">Signal</keyword>
<dbReference type="Proteomes" id="UP000237846">
    <property type="component" value="Unassembled WGS sequence"/>
</dbReference>
<keyword evidence="10" id="KW-1185">Reference proteome</keyword>
<dbReference type="AlphaFoldDB" id="A0A2T0QET7"/>
<organism evidence="9 10">
    <name type="scientific">Allonocardiopsis opalescens</name>
    <dbReference type="NCBI Taxonomy" id="1144618"/>
    <lineage>
        <taxon>Bacteria</taxon>
        <taxon>Bacillati</taxon>
        <taxon>Actinomycetota</taxon>
        <taxon>Actinomycetes</taxon>
        <taxon>Streptosporangiales</taxon>
        <taxon>Allonocardiopsis</taxon>
    </lineage>
</organism>
<comment type="catalytic activity">
    <reaction evidence="6">
        <text>a sn-glycero-3-phosphodiester + H2O = an alcohol + sn-glycerol 3-phosphate + H(+)</text>
        <dbReference type="Rhea" id="RHEA:12969"/>
        <dbReference type="ChEBI" id="CHEBI:15377"/>
        <dbReference type="ChEBI" id="CHEBI:15378"/>
        <dbReference type="ChEBI" id="CHEBI:30879"/>
        <dbReference type="ChEBI" id="CHEBI:57597"/>
        <dbReference type="ChEBI" id="CHEBI:83408"/>
        <dbReference type="EC" id="3.1.4.46"/>
    </reaction>
</comment>
<evidence type="ECO:0000313" key="9">
    <source>
        <dbReference type="EMBL" id="PRY02447.1"/>
    </source>
</evidence>
<dbReference type="RefSeq" id="WP_106240037.1">
    <property type="nucleotide sequence ID" value="NZ_PVZC01000001.1"/>
</dbReference>
<protein>
    <recommendedName>
        <fullName evidence="2">glycerophosphodiester phosphodiesterase</fullName>
        <ecNumber evidence="2">3.1.4.46</ecNumber>
    </recommendedName>
</protein>
<dbReference type="InterPro" id="IPR017946">
    <property type="entry name" value="PLC-like_Pdiesterase_TIM-brl"/>
</dbReference>
<dbReference type="GO" id="GO:0042597">
    <property type="term" value="C:periplasmic space"/>
    <property type="evidence" value="ECO:0007669"/>
    <property type="project" value="TreeGrafter"/>
</dbReference>
<dbReference type="GO" id="GO:0008889">
    <property type="term" value="F:glycerophosphodiester phosphodiesterase activity"/>
    <property type="evidence" value="ECO:0007669"/>
    <property type="project" value="UniProtKB-EC"/>
</dbReference>
<evidence type="ECO:0000256" key="3">
    <source>
        <dbReference type="ARBA" id="ARBA00022729"/>
    </source>
</evidence>
<dbReference type="GO" id="GO:0006071">
    <property type="term" value="P:glycerol metabolic process"/>
    <property type="evidence" value="ECO:0007669"/>
    <property type="project" value="UniProtKB-KW"/>
</dbReference>
<sequence length="367" mass="40495">MTLTRRNAVGLAAAGTVAGVLAGTLPASADRREREQALIIAHRGASAHRPEHTILAYEAAIAFGADYIEPDLVSTRDHVLVARHENEIGGTTDVADHPEFADRRTTKTIDGRAITGWFTEDFTLAELRTLRATERVPDLRPDNTAFDGLAVVPTFDEVVRLAKENGVGVYPETKHPTYFDSIGLSLEEPLLDTLRRHDWTHRNDPVVIQSFETANLRRLRPRTRVRLAQLIDATGRPYDWTEAGDPRSYDTMVTPAGLREVASYADGVGVHTRRIVPQDAQGRVLPPTTLVRDAHRRDLEVHVWTVRNENSQLPVDYRLGDPASPVYQRAMGDVAGWLGRLLDLGVDGAFCDDPSLGRAVAAARARS</sequence>
<dbReference type="Gene3D" id="3.20.20.190">
    <property type="entry name" value="Phosphatidylinositol (PI) phosphodiesterase"/>
    <property type="match status" value="1"/>
</dbReference>
<gene>
    <name evidence="9" type="ORF">CLV72_1011049</name>
</gene>
<dbReference type="PANTHER" id="PTHR43620">
    <property type="entry name" value="GLYCEROPHOSPHORYL DIESTER PHOSPHODIESTERASE"/>
    <property type="match status" value="1"/>
</dbReference>
<evidence type="ECO:0000256" key="4">
    <source>
        <dbReference type="ARBA" id="ARBA00022798"/>
    </source>
</evidence>
<evidence type="ECO:0000256" key="2">
    <source>
        <dbReference type="ARBA" id="ARBA00012247"/>
    </source>
</evidence>
<comment type="caution">
    <text evidence="9">The sequence shown here is derived from an EMBL/GenBank/DDBJ whole genome shotgun (WGS) entry which is preliminary data.</text>
</comment>
<dbReference type="InterPro" id="IPR006311">
    <property type="entry name" value="TAT_signal"/>
</dbReference>
<evidence type="ECO:0000313" key="10">
    <source>
        <dbReference type="Proteomes" id="UP000237846"/>
    </source>
</evidence>